<dbReference type="STRING" id="3821.A0A151SGE5"/>
<dbReference type="Pfam" id="PF03108">
    <property type="entry name" value="DBD_Tnp_Mut"/>
    <property type="match status" value="1"/>
</dbReference>
<dbReference type="PANTHER" id="PTHR31973">
    <property type="entry name" value="POLYPROTEIN, PUTATIVE-RELATED"/>
    <property type="match status" value="1"/>
</dbReference>
<dbReference type="EMBL" id="CM003613">
    <property type="protein sequence ID" value="KYP53914.1"/>
    <property type="molecule type" value="Genomic_DNA"/>
</dbReference>
<dbReference type="InterPro" id="IPR004332">
    <property type="entry name" value="Transposase_MuDR"/>
</dbReference>
<dbReference type="Gramene" id="C.cajan_00078.t">
    <property type="protein sequence ID" value="C.cajan_00078.t"/>
    <property type="gene ID" value="C.cajan_00078"/>
</dbReference>
<dbReference type="OMA" id="WRIRAVF"/>
<proteinExistence type="predicted"/>
<organism evidence="3 4">
    <name type="scientific">Cajanus cajan</name>
    <name type="common">Pigeon pea</name>
    <name type="synonym">Cajanus indicus</name>
    <dbReference type="NCBI Taxonomy" id="3821"/>
    <lineage>
        <taxon>Eukaryota</taxon>
        <taxon>Viridiplantae</taxon>
        <taxon>Streptophyta</taxon>
        <taxon>Embryophyta</taxon>
        <taxon>Tracheophyta</taxon>
        <taxon>Spermatophyta</taxon>
        <taxon>Magnoliopsida</taxon>
        <taxon>eudicotyledons</taxon>
        <taxon>Gunneridae</taxon>
        <taxon>Pentapetalae</taxon>
        <taxon>rosids</taxon>
        <taxon>fabids</taxon>
        <taxon>Fabales</taxon>
        <taxon>Fabaceae</taxon>
        <taxon>Papilionoideae</taxon>
        <taxon>50 kb inversion clade</taxon>
        <taxon>NPAAA clade</taxon>
        <taxon>indigoferoid/millettioid clade</taxon>
        <taxon>Phaseoleae</taxon>
        <taxon>Cajanus</taxon>
    </lineage>
</organism>
<dbReference type="Proteomes" id="UP000075243">
    <property type="component" value="Chromosome 11"/>
</dbReference>
<gene>
    <name evidence="3" type="ORF">KK1_000078</name>
</gene>
<sequence length="840" mass="96169">MASSIYVIVHSDGSINQCPNEGITFSSPSAKLVRINRGITLERLQRVIHRKLHRQDSERVASIHFRYPIRLGPGVSNYTCVELTDDEDVEAVFNVHDSNQLQSGIELYATFTTVESHAPQVSPSRSPYEVYQSYQYTNPSGPSYDIPSNYNIESYTQLLSGPIMDLNQIPSQPFEQARPSASQPNVETNIEDDVVVGLPTENVFDPFSEDEDEILSAHEHDDEETLPIPNNPPLQPQPVAIYNPPPHFLEFPNEIQQDSEYSHLLERDMVVYPPGTLFVGQRFQTKEQMQDAINRFHIVNHCSYKVKNSSSSRLVMECVHHDCAWRCRGILRTREQHWEIMILEGPHTCVSPLISQDHNKLGSQMIAQSIGEIIEVDPSASISTIIAHIKSTMGYTISYRKGWLAKQHAIENIFGNWEESYNKLPGMLQAMQMYVPGFIWKLNTQPAYQGELLDEGSVIFKRLFWTFKPCIDGFAFCKPIVQVDGTFLYGRYKGTLLVAVAQDGRNNIIPIAFAVVEGETSDAWFFFLKNLRRYVTPQDGLCLISDRHEAIRSAYSRNGSGWTENNSVHVYCIRHIAQNFMRRFKNAALKKDVVNMAYGMTEPRFFYYYNIVRDTNVEAAQWLDNIPREKWTLAWDNGRRWGHMTTNLAESINSVLKKTRNLPICSMVMATYTRCNKFFVQRGTEVGAMINAGHVYSEIANKTIQDAQSKANTHRVISFDRSSIHIPCSHVLASCLHAHHDYERYISPIYTLQQVAKVYEGQFGELRHEDYWPTYTGPTLWPNPELKRTSKGRPKSTRIRTEMDIREQHTHVKNCSYCHTPGHTRKTCPNISHGCSSRHQ</sequence>
<name>A0A151SGE5_CAJCA</name>
<dbReference type="PANTHER" id="PTHR31973:SF195">
    <property type="entry name" value="MUDR FAMILY TRANSPOSASE"/>
    <property type="match status" value="1"/>
</dbReference>
<accession>A0A151SGE5</accession>
<keyword evidence="4" id="KW-1185">Reference proteome</keyword>
<reference evidence="3 4" key="1">
    <citation type="journal article" date="2012" name="Nat. Biotechnol.">
        <title>Draft genome sequence of pigeonpea (Cajanus cajan), an orphan legume crop of resource-poor farmers.</title>
        <authorList>
            <person name="Varshney R.K."/>
            <person name="Chen W."/>
            <person name="Li Y."/>
            <person name="Bharti A.K."/>
            <person name="Saxena R.K."/>
            <person name="Schlueter J.A."/>
            <person name="Donoghue M.T."/>
            <person name="Azam S."/>
            <person name="Fan G."/>
            <person name="Whaley A.M."/>
            <person name="Farmer A.D."/>
            <person name="Sheridan J."/>
            <person name="Iwata A."/>
            <person name="Tuteja R."/>
            <person name="Penmetsa R.V."/>
            <person name="Wu W."/>
            <person name="Upadhyaya H.D."/>
            <person name="Yang S.P."/>
            <person name="Shah T."/>
            <person name="Saxena K.B."/>
            <person name="Michael T."/>
            <person name="McCombie W.R."/>
            <person name="Yang B."/>
            <person name="Zhang G."/>
            <person name="Yang H."/>
            <person name="Wang J."/>
            <person name="Spillane C."/>
            <person name="Cook D.R."/>
            <person name="May G.D."/>
            <person name="Xu X."/>
            <person name="Jackson S.A."/>
        </authorList>
    </citation>
    <scope>NUCLEOTIDE SEQUENCE [LARGE SCALE GENOMIC DNA]</scope>
    <source>
        <strain evidence="4">cv. Asha</strain>
    </source>
</reference>
<evidence type="ECO:0000259" key="2">
    <source>
        <dbReference type="Pfam" id="PF10551"/>
    </source>
</evidence>
<protein>
    <recommendedName>
        <fullName evidence="5">MULE transposase domain-containing protein</fullName>
    </recommendedName>
</protein>
<dbReference type="AlphaFoldDB" id="A0A151SGE5"/>
<dbReference type="InterPro" id="IPR018289">
    <property type="entry name" value="MULE_transposase_dom"/>
</dbReference>
<evidence type="ECO:0000259" key="1">
    <source>
        <dbReference type="Pfam" id="PF03108"/>
    </source>
</evidence>
<feature type="domain" description="MULE transposase" evidence="2">
    <location>
        <begin position="481"/>
        <end position="579"/>
    </location>
</feature>
<evidence type="ECO:0008006" key="5">
    <source>
        <dbReference type="Google" id="ProtNLM"/>
    </source>
</evidence>
<evidence type="ECO:0000313" key="3">
    <source>
        <dbReference type="EMBL" id="KYP53914.1"/>
    </source>
</evidence>
<evidence type="ECO:0000313" key="4">
    <source>
        <dbReference type="Proteomes" id="UP000075243"/>
    </source>
</evidence>
<feature type="domain" description="Transposase MuDR plant" evidence="1">
    <location>
        <begin position="277"/>
        <end position="336"/>
    </location>
</feature>
<dbReference type="Pfam" id="PF10551">
    <property type="entry name" value="MULE"/>
    <property type="match status" value="1"/>
</dbReference>